<evidence type="ECO:0000259" key="4">
    <source>
        <dbReference type="Pfam" id="PF01555"/>
    </source>
</evidence>
<dbReference type="Gene3D" id="3.40.50.150">
    <property type="entry name" value="Vaccinia Virus protein VP39"/>
    <property type="match status" value="2"/>
</dbReference>
<dbReference type="InterPro" id="IPR001091">
    <property type="entry name" value="RM_Methyltransferase"/>
</dbReference>
<comment type="similarity">
    <text evidence="3">Belongs to the N(4)/N(6)-methyltransferase family.</text>
</comment>
<keyword evidence="1 5" id="KW-0489">Methyltransferase</keyword>
<name>A0A0G0QKR4_9BACT</name>
<evidence type="ECO:0000256" key="2">
    <source>
        <dbReference type="ARBA" id="ARBA00022679"/>
    </source>
</evidence>
<protein>
    <recommendedName>
        <fullName evidence="3">Methyltransferase</fullName>
        <ecNumber evidence="3">2.1.1.-</ecNumber>
    </recommendedName>
</protein>
<dbReference type="Proteomes" id="UP000034072">
    <property type="component" value="Unassembled WGS sequence"/>
</dbReference>
<dbReference type="EMBL" id="LBXZ01000002">
    <property type="protein sequence ID" value="KKR41014.1"/>
    <property type="molecule type" value="Genomic_DNA"/>
</dbReference>
<dbReference type="InterPro" id="IPR002941">
    <property type="entry name" value="DNA_methylase_N4/N6"/>
</dbReference>
<feature type="domain" description="DNA methylase N-4/N-6" evidence="4">
    <location>
        <begin position="18"/>
        <end position="76"/>
    </location>
</feature>
<comment type="caution">
    <text evidence="5">The sequence shown here is derived from an EMBL/GenBank/DDBJ whole genome shotgun (WGS) entry which is preliminary data.</text>
</comment>
<dbReference type="AlphaFoldDB" id="A0A0G0QKR4"/>
<sequence>MKIISSITYNDAMHALCPYFAMFPPEFARDAILKHSKPGDLVIDPFSGRGTTLLEARILGRAAIANDINPVAFAITQAKTRPIKLATCLKYIEKLEKEFESADKNSIREEASRLPLFFRHAYYSKTLLQILWLRNRLKKEQTKEGLFIKTLCLSYLHGETQKTKKVYLSNNLPHTYCPKPGYSVRFWHKNKMKAPHIDTFSVLRDRTNFRLSNSKQHKFKSRGHCILGDVRDIDRNIKKITSKKAALVVMSPPYLKITSYEEDQWLRLWFLGFEPFPSRGKITKDDRIASQEKYIDFLSDTWKSLIKIMSKDGIIVCRIGQSTKDNYPLRKIIQKSIKRSNQKLSLIKESYSPFKKVRQARMFGKKYDDSGEYDFTIKVLK</sequence>
<organism evidence="5 6">
    <name type="scientific">Candidatus Yanofskybacteria bacterium GW2011_GWE2_40_11</name>
    <dbReference type="NCBI Taxonomy" id="1619033"/>
    <lineage>
        <taxon>Bacteria</taxon>
        <taxon>Candidatus Yanofskyibacteriota</taxon>
    </lineage>
</organism>
<evidence type="ECO:0000313" key="5">
    <source>
        <dbReference type="EMBL" id="KKR41014.1"/>
    </source>
</evidence>
<evidence type="ECO:0000313" key="6">
    <source>
        <dbReference type="Proteomes" id="UP000034072"/>
    </source>
</evidence>
<dbReference type="GO" id="GO:0003677">
    <property type="term" value="F:DNA binding"/>
    <property type="evidence" value="ECO:0007669"/>
    <property type="project" value="InterPro"/>
</dbReference>
<dbReference type="Pfam" id="PF01555">
    <property type="entry name" value="N6_N4_Mtase"/>
    <property type="match status" value="1"/>
</dbReference>
<dbReference type="PRINTS" id="PR00508">
    <property type="entry name" value="S21N4MTFRASE"/>
</dbReference>
<evidence type="ECO:0000256" key="3">
    <source>
        <dbReference type="RuleBase" id="RU362026"/>
    </source>
</evidence>
<dbReference type="EC" id="2.1.1.-" evidence="3"/>
<dbReference type="SUPFAM" id="SSF53335">
    <property type="entry name" value="S-adenosyl-L-methionine-dependent methyltransferases"/>
    <property type="match status" value="2"/>
</dbReference>
<dbReference type="InterPro" id="IPR029063">
    <property type="entry name" value="SAM-dependent_MTases_sf"/>
</dbReference>
<keyword evidence="2" id="KW-0808">Transferase</keyword>
<gene>
    <name evidence="5" type="ORF">UT75_C0002G0051</name>
</gene>
<proteinExistence type="inferred from homology"/>
<accession>A0A0G0QKR4</accession>
<dbReference type="GO" id="GO:0032259">
    <property type="term" value="P:methylation"/>
    <property type="evidence" value="ECO:0007669"/>
    <property type="project" value="UniProtKB-KW"/>
</dbReference>
<dbReference type="GO" id="GO:0008170">
    <property type="term" value="F:N-methyltransferase activity"/>
    <property type="evidence" value="ECO:0007669"/>
    <property type="project" value="InterPro"/>
</dbReference>
<evidence type="ECO:0000256" key="1">
    <source>
        <dbReference type="ARBA" id="ARBA00022603"/>
    </source>
</evidence>
<reference evidence="5 6" key="1">
    <citation type="journal article" date="2015" name="Nature">
        <title>rRNA introns, odd ribosomes, and small enigmatic genomes across a large radiation of phyla.</title>
        <authorList>
            <person name="Brown C.T."/>
            <person name="Hug L.A."/>
            <person name="Thomas B.C."/>
            <person name="Sharon I."/>
            <person name="Castelle C.J."/>
            <person name="Singh A."/>
            <person name="Wilkins M.J."/>
            <person name="Williams K.H."/>
            <person name="Banfield J.F."/>
        </authorList>
    </citation>
    <scope>NUCLEOTIDE SEQUENCE [LARGE SCALE GENOMIC DNA]</scope>
</reference>